<comment type="caution">
    <text evidence="2">The sequence shown here is derived from an EMBL/GenBank/DDBJ whole genome shotgun (WGS) entry which is preliminary data.</text>
</comment>
<reference evidence="2 3" key="1">
    <citation type="submission" date="2019-08" db="EMBL/GenBank/DDBJ databases">
        <title>Genomes of Antarctic Bizionia species.</title>
        <authorList>
            <person name="Bowman J.P."/>
        </authorList>
    </citation>
    <scope>NUCLEOTIDE SEQUENCE [LARGE SCALE GENOMIC DNA]</scope>
    <source>
        <strain evidence="2 3">IC164</strain>
    </source>
</reference>
<keyword evidence="3" id="KW-1185">Reference proteome</keyword>
<feature type="transmembrane region" description="Helical" evidence="1">
    <location>
        <begin position="156"/>
        <end position="174"/>
    </location>
</feature>
<dbReference type="EMBL" id="VSKN01000059">
    <property type="protein sequence ID" value="TYC07548.1"/>
    <property type="molecule type" value="Genomic_DNA"/>
</dbReference>
<dbReference type="RefSeq" id="WP_148381696.1">
    <property type="nucleotide sequence ID" value="NZ_VSKN01000059.1"/>
</dbReference>
<evidence type="ECO:0000313" key="3">
    <source>
        <dbReference type="Proteomes" id="UP000323621"/>
    </source>
</evidence>
<proteinExistence type="predicted"/>
<dbReference type="Proteomes" id="UP000323621">
    <property type="component" value="Unassembled WGS sequence"/>
</dbReference>
<organism evidence="2 3">
    <name type="scientific">Bizionia gelidisalsuginis</name>
    <dbReference type="NCBI Taxonomy" id="291188"/>
    <lineage>
        <taxon>Bacteria</taxon>
        <taxon>Pseudomonadati</taxon>
        <taxon>Bacteroidota</taxon>
        <taxon>Flavobacteriia</taxon>
        <taxon>Flavobacteriales</taxon>
        <taxon>Flavobacteriaceae</taxon>
        <taxon>Bizionia</taxon>
    </lineage>
</organism>
<sequence length="215" mass="25767">MKLKINGIKYKYNPIYYKREDDLNVKLPSYSIYRYGKIFYNNEWKDCRFYIIDRLGKSKLLVSPLGIIKDGVSDIGKVDSQGNLETIELSKYKRFIIKVYDFIFLRKVNFISYFDKIKLIEKNLQYILIALLGSVVYFLINHFYDNILQELINKSNLIQSIIVFLSLSSIINIIHPFTLRKEWTIKEIDDLIIKRIEKHKEDIEHENYIKKQSEF</sequence>
<feature type="transmembrane region" description="Helical" evidence="1">
    <location>
        <begin position="126"/>
        <end position="144"/>
    </location>
</feature>
<protein>
    <submittedName>
        <fullName evidence="2">Uncharacterized protein</fullName>
    </submittedName>
</protein>
<gene>
    <name evidence="2" type="ORF">ES677_14995</name>
</gene>
<accession>A0ABY3M6S6</accession>
<keyword evidence="1" id="KW-0812">Transmembrane</keyword>
<keyword evidence="1" id="KW-1133">Transmembrane helix</keyword>
<evidence type="ECO:0000256" key="1">
    <source>
        <dbReference type="SAM" id="Phobius"/>
    </source>
</evidence>
<name>A0ABY3M6S6_9FLAO</name>
<evidence type="ECO:0000313" key="2">
    <source>
        <dbReference type="EMBL" id="TYC07548.1"/>
    </source>
</evidence>
<keyword evidence="1" id="KW-0472">Membrane</keyword>